<feature type="transmembrane region" description="Helical" evidence="5">
    <location>
        <begin position="192"/>
        <end position="222"/>
    </location>
</feature>
<feature type="transmembrane region" description="Helical" evidence="5">
    <location>
        <begin position="347"/>
        <end position="367"/>
    </location>
</feature>
<feature type="transmembrane region" description="Helical" evidence="5">
    <location>
        <begin position="234"/>
        <end position="253"/>
    </location>
</feature>
<reference evidence="7 8" key="1">
    <citation type="submission" date="2007-01" db="EMBL/GenBank/DDBJ databases">
        <authorList>
            <person name="Haygood M."/>
            <person name="Podell S."/>
            <person name="Anderson C."/>
            <person name="Hopkinson B."/>
            <person name="Roe K."/>
            <person name="Barbeau K."/>
            <person name="Gaasterland T."/>
            <person name="Ferriera S."/>
            <person name="Johnson J."/>
            <person name="Kravitz S."/>
            <person name="Beeson K."/>
            <person name="Sutton G."/>
            <person name="Rogers Y.-H."/>
            <person name="Friedman R."/>
            <person name="Frazier M."/>
            <person name="Venter J.C."/>
        </authorList>
    </citation>
    <scope>NUCLEOTIDE SEQUENCE [LARGE SCALE GENOMIC DNA]</scope>
    <source>
        <strain evidence="7 8">ATCC 23134</strain>
    </source>
</reference>
<feature type="transmembrane region" description="Helical" evidence="5">
    <location>
        <begin position="376"/>
        <end position="394"/>
    </location>
</feature>
<dbReference type="InterPro" id="IPR007016">
    <property type="entry name" value="O-antigen_ligase-rel_domated"/>
</dbReference>
<dbReference type="InterPro" id="IPR051533">
    <property type="entry name" value="WaaL-like"/>
</dbReference>
<name>A1ZI84_MICM2</name>
<evidence type="ECO:0000259" key="6">
    <source>
        <dbReference type="Pfam" id="PF04932"/>
    </source>
</evidence>
<sequence length="421" mass="48309">MSILKQDNLLFITILLVTVTLPISMLANNISIVLMLLVWIMEGKWRAKLQNLKSNNLSWIFIGFYILHLIGMLYTNNTSEGAIELEKRLSLLIFPLVLGSTTKQFTKTQFHLILKTFVFSCTLASSTMLLYAIYQVTGQNQGVKVLFYDLLSMSSVIKMHPIYIAMYMGFCLFIILYLLQKFWHSTSALAKIGSIVLFIYTLAFIFLTGARMPIISIVLIIITQFIAGYQKQILTTNIALASLFIGIVVIVIMKFDILQHRFKIIYETNISQIFAKDYQYYNSNQNAFSMRLVKWRCSVEVIYENFLFGVGTGDTEDQLVICYDQKKFWGRLAGYRFNSHNIYLQDWLRLGLIGFTLLMLSFILPIIKAVKQKKALYLTFITLFMLCGITESLMNANKGIVFFAFFSCIFAFKSDIQGSST</sequence>
<gene>
    <name evidence="7" type="ORF">M23134_05624</name>
</gene>
<dbReference type="PANTHER" id="PTHR37422:SF17">
    <property type="entry name" value="O-ANTIGEN LIGASE"/>
    <property type="match status" value="1"/>
</dbReference>
<dbReference type="AlphaFoldDB" id="A1ZI84"/>
<dbReference type="PANTHER" id="PTHR37422">
    <property type="entry name" value="TEICHURONIC ACID BIOSYNTHESIS PROTEIN TUAE"/>
    <property type="match status" value="1"/>
</dbReference>
<keyword evidence="2 5" id="KW-0812">Transmembrane</keyword>
<dbReference type="eggNOG" id="COG3307">
    <property type="taxonomic scope" value="Bacteria"/>
</dbReference>
<keyword evidence="3 5" id="KW-1133">Transmembrane helix</keyword>
<evidence type="ECO:0000256" key="1">
    <source>
        <dbReference type="ARBA" id="ARBA00004141"/>
    </source>
</evidence>
<keyword evidence="4 5" id="KW-0472">Membrane</keyword>
<evidence type="ECO:0000313" key="8">
    <source>
        <dbReference type="Proteomes" id="UP000004095"/>
    </source>
</evidence>
<comment type="caution">
    <text evidence="7">The sequence shown here is derived from an EMBL/GenBank/DDBJ whole genome shotgun (WGS) entry which is preliminary data.</text>
</comment>
<dbReference type="GO" id="GO:0016020">
    <property type="term" value="C:membrane"/>
    <property type="evidence" value="ECO:0007669"/>
    <property type="project" value="UniProtKB-SubCell"/>
</dbReference>
<feature type="transmembrane region" description="Helical" evidence="5">
    <location>
        <begin position="9"/>
        <end position="39"/>
    </location>
</feature>
<feature type="domain" description="O-antigen ligase-related" evidence="6">
    <location>
        <begin position="197"/>
        <end position="358"/>
    </location>
</feature>
<dbReference type="RefSeq" id="WP_004155507.1">
    <property type="nucleotide sequence ID" value="NZ_AAWS01000009.1"/>
</dbReference>
<comment type="subcellular location">
    <subcellularLocation>
        <location evidence="1">Membrane</location>
        <topology evidence="1">Multi-pass membrane protein</topology>
    </subcellularLocation>
</comment>
<feature type="transmembrane region" description="Helical" evidence="5">
    <location>
        <begin position="112"/>
        <end position="134"/>
    </location>
</feature>
<feature type="transmembrane region" description="Helical" evidence="5">
    <location>
        <begin position="59"/>
        <end position="77"/>
    </location>
</feature>
<protein>
    <submittedName>
        <fullName evidence="7">O-Antigen Polymerase family</fullName>
    </submittedName>
</protein>
<dbReference type="Proteomes" id="UP000004095">
    <property type="component" value="Unassembled WGS sequence"/>
</dbReference>
<dbReference type="EMBL" id="AAWS01000009">
    <property type="protein sequence ID" value="EAY29752.1"/>
    <property type="molecule type" value="Genomic_DNA"/>
</dbReference>
<organism evidence="7 8">
    <name type="scientific">Microscilla marina ATCC 23134</name>
    <dbReference type="NCBI Taxonomy" id="313606"/>
    <lineage>
        <taxon>Bacteria</taxon>
        <taxon>Pseudomonadati</taxon>
        <taxon>Bacteroidota</taxon>
        <taxon>Cytophagia</taxon>
        <taxon>Cytophagales</taxon>
        <taxon>Microscillaceae</taxon>
        <taxon>Microscilla</taxon>
    </lineage>
</organism>
<evidence type="ECO:0000256" key="2">
    <source>
        <dbReference type="ARBA" id="ARBA00022692"/>
    </source>
</evidence>
<evidence type="ECO:0000256" key="5">
    <source>
        <dbReference type="SAM" id="Phobius"/>
    </source>
</evidence>
<dbReference type="Pfam" id="PF04932">
    <property type="entry name" value="Wzy_C"/>
    <property type="match status" value="1"/>
</dbReference>
<dbReference type="OrthoDB" id="1631746at2"/>
<keyword evidence="8" id="KW-1185">Reference proteome</keyword>
<proteinExistence type="predicted"/>
<evidence type="ECO:0000256" key="4">
    <source>
        <dbReference type="ARBA" id="ARBA00023136"/>
    </source>
</evidence>
<accession>A1ZI84</accession>
<evidence type="ECO:0000256" key="3">
    <source>
        <dbReference type="ARBA" id="ARBA00022989"/>
    </source>
</evidence>
<evidence type="ECO:0000313" key="7">
    <source>
        <dbReference type="EMBL" id="EAY29752.1"/>
    </source>
</evidence>
<feature type="transmembrane region" description="Helical" evidence="5">
    <location>
        <begin position="162"/>
        <end position="180"/>
    </location>
</feature>